<sequence>MEPCSTRYSSPFGLRLALTLFCCIDWTLATRSRLQTSYARQIIGSNPYWFGTNTDRGKRRSESSADIIIQPDYEMEYSQIGWPIHENEGHDFDDADHLDNVVNDEVESDEEMTRAPLIKRYGTVLNDADSKALEARGWRPQRYG</sequence>
<comment type="caution">
    <text evidence="1">The sequence shown here is derived from an EMBL/GenBank/DDBJ whole genome shotgun (WGS) entry which is preliminary data.</text>
</comment>
<dbReference type="Proteomes" id="UP000316759">
    <property type="component" value="Unassembled WGS sequence"/>
</dbReference>
<evidence type="ECO:0000313" key="2">
    <source>
        <dbReference type="Proteomes" id="UP000316759"/>
    </source>
</evidence>
<organism evidence="1 2">
    <name type="scientific">Fasciola gigantica</name>
    <name type="common">Giant liver fluke</name>
    <dbReference type="NCBI Taxonomy" id="46835"/>
    <lineage>
        <taxon>Eukaryota</taxon>
        <taxon>Metazoa</taxon>
        <taxon>Spiralia</taxon>
        <taxon>Lophotrochozoa</taxon>
        <taxon>Platyhelminthes</taxon>
        <taxon>Trematoda</taxon>
        <taxon>Digenea</taxon>
        <taxon>Plagiorchiida</taxon>
        <taxon>Echinostomata</taxon>
        <taxon>Echinostomatoidea</taxon>
        <taxon>Fasciolidae</taxon>
        <taxon>Fasciola</taxon>
    </lineage>
</organism>
<dbReference type="EMBL" id="SUNJ01004261">
    <property type="protein sequence ID" value="TPP64569.1"/>
    <property type="molecule type" value="Genomic_DNA"/>
</dbReference>
<evidence type="ECO:0000313" key="1">
    <source>
        <dbReference type="EMBL" id="TPP64569.1"/>
    </source>
</evidence>
<gene>
    <name evidence="1" type="ORF">FGIG_06765</name>
</gene>
<accession>A0A504YVA4</accession>
<reference evidence="1 2" key="1">
    <citation type="submission" date="2019-04" db="EMBL/GenBank/DDBJ databases">
        <title>Annotation for the trematode Fasciola gigantica.</title>
        <authorList>
            <person name="Choi Y.-J."/>
        </authorList>
    </citation>
    <scope>NUCLEOTIDE SEQUENCE [LARGE SCALE GENOMIC DNA]</scope>
    <source>
        <strain evidence="1">Uganda_cow_1</strain>
    </source>
</reference>
<protein>
    <submittedName>
        <fullName evidence="1">Uncharacterized protein</fullName>
    </submittedName>
</protein>
<proteinExistence type="predicted"/>
<dbReference type="AlphaFoldDB" id="A0A504YVA4"/>
<dbReference type="OrthoDB" id="10487971at2759"/>
<keyword evidence="2" id="KW-1185">Reference proteome</keyword>
<name>A0A504YVA4_FASGI</name>